<keyword evidence="3" id="KW-1185">Reference proteome</keyword>
<reference evidence="2" key="1">
    <citation type="journal article" date="2023" name="Science">
        <title>Genome structures resolve the early diversification of teleost fishes.</title>
        <authorList>
            <person name="Parey E."/>
            <person name="Louis A."/>
            <person name="Montfort J."/>
            <person name="Bouchez O."/>
            <person name="Roques C."/>
            <person name="Iampietro C."/>
            <person name="Lluch J."/>
            <person name="Castinel A."/>
            <person name="Donnadieu C."/>
            <person name="Desvignes T."/>
            <person name="Floi Bucao C."/>
            <person name="Jouanno E."/>
            <person name="Wen M."/>
            <person name="Mejri S."/>
            <person name="Dirks R."/>
            <person name="Jansen H."/>
            <person name="Henkel C."/>
            <person name="Chen W.J."/>
            <person name="Zahm M."/>
            <person name="Cabau C."/>
            <person name="Klopp C."/>
            <person name="Thompson A.W."/>
            <person name="Robinson-Rechavi M."/>
            <person name="Braasch I."/>
            <person name="Lecointre G."/>
            <person name="Bobe J."/>
            <person name="Postlethwait J.H."/>
            <person name="Berthelot C."/>
            <person name="Roest Crollius H."/>
            <person name="Guiguen Y."/>
        </authorList>
    </citation>
    <scope>NUCLEOTIDE SEQUENCE</scope>
    <source>
        <strain evidence="2">NC1722</strain>
    </source>
</reference>
<sequence length="108" mass="11480">MVAPVSRVPPGSELFYAGLVTNERHAPVSRLRNGSAFRRHQPLTAGALPTASRHTGGFGAGRWFSGPFRGSAAVRASRRRRRPSCSSSRRRDGRASARASSAPRGGPA</sequence>
<gene>
    <name evidence="2" type="ORF">AAFF_G00341160</name>
</gene>
<feature type="compositionally biased region" description="Low complexity" evidence="1">
    <location>
        <begin position="96"/>
        <end position="108"/>
    </location>
</feature>
<name>A0AAD7SL96_9TELE</name>
<proteinExistence type="predicted"/>
<dbReference type="Proteomes" id="UP001221898">
    <property type="component" value="Unassembled WGS sequence"/>
</dbReference>
<dbReference type="EMBL" id="JAINUG010000054">
    <property type="protein sequence ID" value="KAJ8404343.1"/>
    <property type="molecule type" value="Genomic_DNA"/>
</dbReference>
<evidence type="ECO:0000313" key="3">
    <source>
        <dbReference type="Proteomes" id="UP001221898"/>
    </source>
</evidence>
<accession>A0AAD7SL96</accession>
<evidence type="ECO:0000313" key="2">
    <source>
        <dbReference type="EMBL" id="KAJ8404343.1"/>
    </source>
</evidence>
<evidence type="ECO:0000256" key="1">
    <source>
        <dbReference type="SAM" id="MobiDB-lite"/>
    </source>
</evidence>
<organism evidence="2 3">
    <name type="scientific">Aldrovandia affinis</name>
    <dbReference type="NCBI Taxonomy" id="143900"/>
    <lineage>
        <taxon>Eukaryota</taxon>
        <taxon>Metazoa</taxon>
        <taxon>Chordata</taxon>
        <taxon>Craniata</taxon>
        <taxon>Vertebrata</taxon>
        <taxon>Euteleostomi</taxon>
        <taxon>Actinopterygii</taxon>
        <taxon>Neopterygii</taxon>
        <taxon>Teleostei</taxon>
        <taxon>Notacanthiformes</taxon>
        <taxon>Halosauridae</taxon>
        <taxon>Aldrovandia</taxon>
    </lineage>
</organism>
<dbReference type="AlphaFoldDB" id="A0AAD7SL96"/>
<feature type="region of interest" description="Disordered" evidence="1">
    <location>
        <begin position="67"/>
        <end position="108"/>
    </location>
</feature>
<comment type="caution">
    <text evidence="2">The sequence shown here is derived from an EMBL/GenBank/DDBJ whole genome shotgun (WGS) entry which is preliminary data.</text>
</comment>
<protein>
    <submittedName>
        <fullName evidence="2">Uncharacterized protein</fullName>
    </submittedName>
</protein>